<dbReference type="RefSeq" id="WP_377717597.1">
    <property type="nucleotide sequence ID" value="NZ_JBHSAM010000014.1"/>
</dbReference>
<feature type="signal peptide" evidence="2">
    <location>
        <begin position="1"/>
        <end position="18"/>
    </location>
</feature>
<comment type="caution">
    <text evidence="3">The sequence shown here is derived from an EMBL/GenBank/DDBJ whole genome shotgun (WGS) entry which is preliminary data.</text>
</comment>
<evidence type="ECO:0000256" key="1">
    <source>
        <dbReference type="SAM" id="MobiDB-lite"/>
    </source>
</evidence>
<feature type="compositionally biased region" description="Polar residues" evidence="1">
    <location>
        <begin position="28"/>
        <end position="38"/>
    </location>
</feature>
<dbReference type="Proteomes" id="UP001595715">
    <property type="component" value="Unassembled WGS sequence"/>
</dbReference>
<dbReference type="PROSITE" id="PS51257">
    <property type="entry name" value="PROKAR_LIPOPROTEIN"/>
    <property type="match status" value="1"/>
</dbReference>
<organism evidence="3 4">
    <name type="scientific">Paenibacillus xanthanilyticus</name>
    <dbReference type="NCBI Taxonomy" id="1783531"/>
    <lineage>
        <taxon>Bacteria</taxon>
        <taxon>Bacillati</taxon>
        <taxon>Bacillota</taxon>
        <taxon>Bacilli</taxon>
        <taxon>Bacillales</taxon>
        <taxon>Paenibacillaceae</taxon>
        <taxon>Paenibacillus</taxon>
    </lineage>
</organism>
<sequence length="235" mass="25853">MKTGALAGVAIAIALLLAGCDDNGGNAGQHQPPASVTQDKAEQAAEKETEASTESGTASANKTSAPDAATTAEQGSESRRSFSYLEQLPPEKQEAYKAFEQSRDLDLLTNFTPEDMVVAYFHTISNGDPYVLYPLIYNGGYLSDPGRFTEEYFKYVSNHDSETAMHYRYYDSIKVDELNSSPDYKAVATTVSIGIQHHSMLLGLREEDGVWKLDVYGLMKDQIRAGIEAERKMKK</sequence>
<dbReference type="EMBL" id="JBHSAM010000014">
    <property type="protein sequence ID" value="MFC4098899.1"/>
    <property type="molecule type" value="Genomic_DNA"/>
</dbReference>
<protein>
    <recommendedName>
        <fullName evidence="5">Lipoprotein</fullName>
    </recommendedName>
</protein>
<keyword evidence="2" id="KW-0732">Signal</keyword>
<feature type="compositionally biased region" description="Basic and acidic residues" evidence="1">
    <location>
        <begin position="39"/>
        <end position="50"/>
    </location>
</feature>
<name>A0ABV8K101_9BACL</name>
<evidence type="ECO:0000256" key="2">
    <source>
        <dbReference type="SAM" id="SignalP"/>
    </source>
</evidence>
<evidence type="ECO:0008006" key="5">
    <source>
        <dbReference type="Google" id="ProtNLM"/>
    </source>
</evidence>
<feature type="region of interest" description="Disordered" evidence="1">
    <location>
        <begin position="23"/>
        <end position="87"/>
    </location>
</feature>
<gene>
    <name evidence="3" type="ORF">ACFOZ8_04440</name>
</gene>
<keyword evidence="4" id="KW-1185">Reference proteome</keyword>
<accession>A0ABV8K101</accession>
<reference evidence="4" key="1">
    <citation type="journal article" date="2019" name="Int. J. Syst. Evol. Microbiol.">
        <title>The Global Catalogue of Microorganisms (GCM) 10K type strain sequencing project: providing services to taxonomists for standard genome sequencing and annotation.</title>
        <authorList>
            <consortium name="The Broad Institute Genomics Platform"/>
            <consortium name="The Broad Institute Genome Sequencing Center for Infectious Disease"/>
            <person name="Wu L."/>
            <person name="Ma J."/>
        </authorList>
    </citation>
    <scope>NUCLEOTIDE SEQUENCE [LARGE SCALE GENOMIC DNA]</scope>
    <source>
        <strain evidence="4">IBRC-M 10987</strain>
    </source>
</reference>
<evidence type="ECO:0000313" key="3">
    <source>
        <dbReference type="EMBL" id="MFC4098899.1"/>
    </source>
</evidence>
<evidence type="ECO:0000313" key="4">
    <source>
        <dbReference type="Proteomes" id="UP001595715"/>
    </source>
</evidence>
<feature type="chain" id="PRO_5045102011" description="Lipoprotein" evidence="2">
    <location>
        <begin position="19"/>
        <end position="235"/>
    </location>
</feature>
<proteinExistence type="predicted"/>